<name>A0AAU7Q4M6_9RICK</name>
<accession>A0AAU7Q4M6</accession>
<sequence length="57" mass="6237">MQHCQSKSWIPVSSTGMTPPANCNVRAVVCPDTGIQLQMDTPRDCIIKTGFQCQALE</sequence>
<evidence type="ECO:0000313" key="1">
    <source>
        <dbReference type="EMBL" id="XBS67692.1"/>
    </source>
</evidence>
<proteinExistence type="predicted"/>
<dbReference type="EMBL" id="CP157942">
    <property type="protein sequence ID" value="XBS67692.1"/>
    <property type="molecule type" value="Genomic_DNA"/>
</dbReference>
<dbReference type="AlphaFoldDB" id="A0AAU7Q4M6"/>
<reference evidence="1" key="1">
    <citation type="submission" date="2024-06" db="EMBL/GenBank/DDBJ databases">
        <authorList>
            <person name="Dussert Y."/>
            <person name="Peccoud J."/>
            <person name="Pigeault R."/>
        </authorList>
    </citation>
    <scope>NUCLEOTIDE SEQUENCE</scope>
    <source>
        <strain evidence="1">WArc</strain>
    </source>
</reference>
<protein>
    <submittedName>
        <fullName evidence="1">Uncharacterized protein</fullName>
    </submittedName>
</protein>
<gene>
    <name evidence="1" type="ORF">ABLO99_03505</name>
</gene>
<dbReference type="RefSeq" id="WP_349968308.1">
    <property type="nucleotide sequence ID" value="NZ_CP157942.1"/>
</dbReference>
<organism evidence="1">
    <name type="scientific">Wolbachia endosymbiont of Armadillidium arcangelii</name>
    <dbReference type="NCBI Taxonomy" id="3158571"/>
    <lineage>
        <taxon>Bacteria</taxon>
        <taxon>Pseudomonadati</taxon>
        <taxon>Pseudomonadota</taxon>
        <taxon>Alphaproteobacteria</taxon>
        <taxon>Rickettsiales</taxon>
        <taxon>Anaplasmataceae</taxon>
        <taxon>Wolbachieae</taxon>
        <taxon>Wolbachia</taxon>
    </lineage>
</organism>